<dbReference type="Pfam" id="PF07165">
    <property type="entry name" value="DUF1397"/>
    <property type="match status" value="1"/>
</dbReference>
<dbReference type="EMBL" id="QDEB01011069">
    <property type="protein sequence ID" value="RZC42082.1"/>
    <property type="molecule type" value="Genomic_DNA"/>
</dbReference>
<protein>
    <submittedName>
        <fullName evidence="1">Uncharacterized protein</fullName>
    </submittedName>
</protein>
<comment type="caution">
    <text evidence="1">The sequence shown here is derived from an EMBL/GenBank/DDBJ whole genome shotgun (WGS) entry which is preliminary data.</text>
</comment>
<sequence length="171" mass="19454">DALSKLKECTSEIDENTETACSAIKNHFLRCSKPLVKLLETCLPEQSKEVPNLVFQSVNSAITYLCKTDGEHIFELANTCVFKTNSRSIRCERRLKTKFQQYKNKPPTKNDICELANSFKPCLHNHLQDSCGNQITRESFMGIFDALTVPCKTVTNNQIEYNTVNEVELLD</sequence>
<dbReference type="AlphaFoldDB" id="A0A482WA60"/>
<gene>
    <name evidence="1" type="ORF">BDFB_012423</name>
</gene>
<organism evidence="1 2">
    <name type="scientific">Asbolus verrucosus</name>
    <name type="common">Desert ironclad beetle</name>
    <dbReference type="NCBI Taxonomy" id="1661398"/>
    <lineage>
        <taxon>Eukaryota</taxon>
        <taxon>Metazoa</taxon>
        <taxon>Ecdysozoa</taxon>
        <taxon>Arthropoda</taxon>
        <taxon>Hexapoda</taxon>
        <taxon>Insecta</taxon>
        <taxon>Pterygota</taxon>
        <taxon>Neoptera</taxon>
        <taxon>Endopterygota</taxon>
        <taxon>Coleoptera</taxon>
        <taxon>Polyphaga</taxon>
        <taxon>Cucujiformia</taxon>
        <taxon>Tenebrionidae</taxon>
        <taxon>Pimeliinae</taxon>
        <taxon>Asbolus</taxon>
    </lineage>
</organism>
<name>A0A482WA60_ASBVE</name>
<accession>A0A482WA60</accession>
<evidence type="ECO:0000313" key="1">
    <source>
        <dbReference type="EMBL" id="RZC42082.1"/>
    </source>
</evidence>
<dbReference type="InterPro" id="IPR009832">
    <property type="entry name" value="DUF1397"/>
</dbReference>
<proteinExistence type="predicted"/>
<keyword evidence="2" id="KW-1185">Reference proteome</keyword>
<feature type="non-terminal residue" evidence="1">
    <location>
        <position position="1"/>
    </location>
</feature>
<dbReference type="OrthoDB" id="6760427at2759"/>
<dbReference type="Proteomes" id="UP000292052">
    <property type="component" value="Unassembled WGS sequence"/>
</dbReference>
<evidence type="ECO:0000313" key="2">
    <source>
        <dbReference type="Proteomes" id="UP000292052"/>
    </source>
</evidence>
<reference evidence="1 2" key="1">
    <citation type="submission" date="2017-03" db="EMBL/GenBank/DDBJ databases">
        <title>Genome of the blue death feigning beetle - Asbolus verrucosus.</title>
        <authorList>
            <person name="Rider S.D."/>
        </authorList>
    </citation>
    <scope>NUCLEOTIDE SEQUENCE [LARGE SCALE GENOMIC DNA]</scope>
    <source>
        <strain evidence="1">Butters</strain>
        <tissue evidence="1">Head and leg muscle</tissue>
    </source>
</reference>